<comment type="caution">
    <text evidence="2">The sequence shown here is derived from an EMBL/GenBank/DDBJ whole genome shotgun (WGS) entry which is preliminary data.</text>
</comment>
<organism evidence="2 3">
    <name type="scientific">Roseibium aggregatum</name>
    <dbReference type="NCBI Taxonomy" id="187304"/>
    <lineage>
        <taxon>Bacteria</taxon>
        <taxon>Pseudomonadati</taxon>
        <taxon>Pseudomonadota</taxon>
        <taxon>Alphaproteobacteria</taxon>
        <taxon>Hyphomicrobiales</taxon>
        <taxon>Stappiaceae</taxon>
        <taxon>Roseibium</taxon>
    </lineage>
</organism>
<reference evidence="2" key="1">
    <citation type="submission" date="2020-05" db="EMBL/GenBank/DDBJ databases">
        <title>Identification of trans-AT polyketide cluster in two marine bacteria, producers of a novel glutaramide-containing polyketide sesbanimide D and analogs.</title>
        <authorList>
            <person name="Kacar D."/>
            <person name="Rodriguez P."/>
            <person name="Canedo L."/>
            <person name="Gonzalez E."/>
            <person name="Galan B."/>
            <person name="De La Calle F."/>
            <person name="Garcia J.L."/>
        </authorList>
    </citation>
    <scope>NUCLEOTIDE SEQUENCE</scope>
    <source>
        <strain evidence="2">PHM038</strain>
    </source>
</reference>
<dbReference type="Proteomes" id="UP000598467">
    <property type="component" value="Unassembled WGS sequence"/>
</dbReference>
<accession>A0A926NVI7</accession>
<keyword evidence="1" id="KW-1133">Transmembrane helix</keyword>
<feature type="transmembrane region" description="Helical" evidence="1">
    <location>
        <begin position="89"/>
        <end position="111"/>
    </location>
</feature>
<protein>
    <submittedName>
        <fullName evidence="2">Uncharacterized protein</fullName>
    </submittedName>
</protein>
<evidence type="ECO:0000313" key="3">
    <source>
        <dbReference type="Proteomes" id="UP000598467"/>
    </source>
</evidence>
<dbReference type="RefSeq" id="WP_190289571.1">
    <property type="nucleotide sequence ID" value="NZ_JABFCZ010000002.1"/>
</dbReference>
<keyword evidence="1" id="KW-0472">Membrane</keyword>
<sequence length="123" mass="13962">MNWKRGFIRTWLVLSTVWVALVFVQLDLIAAAKGVLEGKATVLETLKGVTFDDLIPSENKRPENPFEVELLNRQADAILNARKRRLFHIFKVAFLPPLGFLAAGLCVSWIIRGFRSETPKQLD</sequence>
<keyword evidence="1" id="KW-0812">Transmembrane</keyword>
<evidence type="ECO:0000313" key="2">
    <source>
        <dbReference type="EMBL" id="MBD1544890.1"/>
    </source>
</evidence>
<dbReference type="AlphaFoldDB" id="A0A926NVI7"/>
<dbReference type="EMBL" id="JABFCZ010000002">
    <property type="protein sequence ID" value="MBD1544890.1"/>
    <property type="molecule type" value="Genomic_DNA"/>
</dbReference>
<name>A0A926NVI7_9HYPH</name>
<gene>
    <name evidence="2" type="ORF">HK439_01335</name>
</gene>
<proteinExistence type="predicted"/>
<evidence type="ECO:0000256" key="1">
    <source>
        <dbReference type="SAM" id="Phobius"/>
    </source>
</evidence>